<feature type="domain" description="Protein kinase" evidence="3">
    <location>
        <begin position="41"/>
        <end position="349"/>
    </location>
</feature>
<evidence type="ECO:0000256" key="1">
    <source>
        <dbReference type="ARBA" id="ARBA00022741"/>
    </source>
</evidence>
<keyword evidence="2" id="KW-0067">ATP-binding</keyword>
<dbReference type="PANTHER" id="PTHR24347">
    <property type="entry name" value="SERINE/THREONINE-PROTEIN KINASE"/>
    <property type="match status" value="1"/>
</dbReference>
<dbReference type="Gene3D" id="1.10.510.10">
    <property type="entry name" value="Transferase(Phosphotransferase) domain 1"/>
    <property type="match status" value="1"/>
</dbReference>
<evidence type="ECO:0000259" key="3">
    <source>
        <dbReference type="PROSITE" id="PS50011"/>
    </source>
</evidence>
<dbReference type="Pfam" id="PF00069">
    <property type="entry name" value="Pkinase"/>
    <property type="match status" value="1"/>
</dbReference>
<protein>
    <recommendedName>
        <fullName evidence="3">Protein kinase domain-containing protein</fullName>
    </recommendedName>
</protein>
<name>A0A7S2VET0_9STRA</name>
<accession>A0A7S2VET0</accession>
<dbReference type="Gene3D" id="3.30.200.20">
    <property type="entry name" value="Phosphorylase Kinase, domain 1"/>
    <property type="match status" value="1"/>
</dbReference>
<gene>
    <name evidence="4" type="ORF">APAL1065_LOCUS5543</name>
</gene>
<dbReference type="PROSITE" id="PS50011">
    <property type="entry name" value="PROTEIN_KINASE_DOM"/>
    <property type="match status" value="1"/>
</dbReference>
<proteinExistence type="predicted"/>
<dbReference type="EMBL" id="HBHT01008279">
    <property type="protein sequence ID" value="CAD9951519.1"/>
    <property type="molecule type" value="Transcribed_RNA"/>
</dbReference>
<organism evidence="4">
    <name type="scientific">Entomoneis paludosa</name>
    <dbReference type="NCBI Taxonomy" id="265537"/>
    <lineage>
        <taxon>Eukaryota</taxon>
        <taxon>Sar</taxon>
        <taxon>Stramenopiles</taxon>
        <taxon>Ochrophyta</taxon>
        <taxon>Bacillariophyta</taxon>
        <taxon>Bacillariophyceae</taxon>
        <taxon>Bacillariophycidae</taxon>
        <taxon>Entomoneidaceae</taxon>
        <taxon>Entomoneis</taxon>
    </lineage>
</organism>
<dbReference type="GO" id="GO:0004672">
    <property type="term" value="F:protein kinase activity"/>
    <property type="evidence" value="ECO:0007669"/>
    <property type="project" value="InterPro"/>
</dbReference>
<dbReference type="SUPFAM" id="SSF56112">
    <property type="entry name" value="Protein kinase-like (PK-like)"/>
    <property type="match status" value="1"/>
</dbReference>
<evidence type="ECO:0000313" key="4">
    <source>
        <dbReference type="EMBL" id="CAD9951519.1"/>
    </source>
</evidence>
<dbReference type="FunFam" id="1.10.510.10:FF:000571">
    <property type="entry name" value="Maternal embryonic leucine zipper kinase"/>
    <property type="match status" value="1"/>
</dbReference>
<evidence type="ECO:0000256" key="2">
    <source>
        <dbReference type="ARBA" id="ARBA00022840"/>
    </source>
</evidence>
<dbReference type="InterPro" id="IPR011009">
    <property type="entry name" value="Kinase-like_dom_sf"/>
</dbReference>
<sequence>MEEEELMVTDLSAAKEAIQKRAEEGTGQVQGIKKLNKLESLDVSFTAGLGTFEEVMARRGKRTELETLDEGSDSKKKVEDSKSGKSFEALYSWGRAIEDGEFTVHECRHKQTKEIVAVKKLEVGMLDPLDAVALQSEIECLKAVSDSPFVVKLHDVFDEPDFTYMVLERMRGGDLIDKVIERKHYTEAEARLVARKVLLGLEHCHNRRIAIRNIKAESLLIVDEHSYVDVKISDFSFAKKVLYPNALRTQCGTEGYVAPEVLHHRPAYDVQCDMWSLGVVLYILLGGYRPFRGDDEEEVERKIRYGEYKFHKRYWKDISEDAKILLSRLLTVNPIARITATGAMNSDWFLMEDEDSEEISEEEGK</sequence>
<dbReference type="AlphaFoldDB" id="A0A7S2VET0"/>
<reference evidence="4" key="1">
    <citation type="submission" date="2021-01" db="EMBL/GenBank/DDBJ databases">
        <authorList>
            <person name="Corre E."/>
            <person name="Pelletier E."/>
            <person name="Niang G."/>
            <person name="Scheremetjew M."/>
            <person name="Finn R."/>
            <person name="Kale V."/>
            <person name="Holt S."/>
            <person name="Cochrane G."/>
            <person name="Meng A."/>
            <person name="Brown T."/>
            <person name="Cohen L."/>
        </authorList>
    </citation>
    <scope>NUCLEOTIDE SEQUENCE</scope>
    <source>
        <strain evidence="4">CCMP125</strain>
    </source>
</reference>
<keyword evidence="1" id="KW-0547">Nucleotide-binding</keyword>
<dbReference type="InterPro" id="IPR000719">
    <property type="entry name" value="Prot_kinase_dom"/>
</dbReference>
<dbReference type="GO" id="GO:0005524">
    <property type="term" value="F:ATP binding"/>
    <property type="evidence" value="ECO:0007669"/>
    <property type="project" value="UniProtKB-KW"/>
</dbReference>